<sequence length="426" mass="47204">MEGHFITTPFGARSMSLAMFAAQAAVQDIEPGRSVDKWKLFRQLCEARPLLGISDRALAVLNALLTFYPRPELAEEHGLVVFPSNNQLSLRAHGMSDTTLRRHLAALVDAGLLLRKDSPNGKRYARQDRAGEAREAFGFSLAPLLARADEIEAIAEEVIAERLALQRLKERLSICRRDVTKLIETAMEERAVGDWEQRFEEFRRIGLLLPRRASAQTIRDCLDELELFRQEIVNDLELLVNVRKMNGNERQNGRQIHNSNPQYPSESENSFRKEAETLVEHQVDSDGEETAVPMDGSSRVSISGGRPVEGPVRAFPLAIVLQACPEIEAYGQQGVIGTWRDLMQAAVTVRSMLGVSPSAYQEACEVLGPENAATVMACMLERAPHIQSAGGYLRELVRRAGQGQFSVGPMLMALLRAHGGARQRAG</sequence>
<dbReference type="Pfam" id="PF11800">
    <property type="entry name" value="RP-C_C"/>
    <property type="match status" value="1"/>
</dbReference>
<feature type="coiled-coil region" evidence="1">
    <location>
        <begin position="151"/>
        <end position="185"/>
    </location>
</feature>
<dbReference type="Pfam" id="PF03428">
    <property type="entry name" value="RP-C"/>
    <property type="match status" value="1"/>
</dbReference>
<dbReference type="InterPro" id="IPR021760">
    <property type="entry name" value="RepC_C"/>
</dbReference>
<organism evidence="5 6">
    <name type="scientific">Metarhizobium album</name>
    <dbReference type="NCBI Taxonomy" id="2182425"/>
    <lineage>
        <taxon>Bacteria</taxon>
        <taxon>Pseudomonadati</taxon>
        <taxon>Pseudomonadota</taxon>
        <taxon>Alphaproteobacteria</taxon>
        <taxon>Hyphomicrobiales</taxon>
        <taxon>Rhizobiaceae</taxon>
        <taxon>Metarhizobium</taxon>
    </lineage>
</organism>
<dbReference type="InterPro" id="IPR047611">
    <property type="entry name" value="RepABC_RepC"/>
</dbReference>
<dbReference type="Proteomes" id="UP000245252">
    <property type="component" value="Unassembled WGS sequence"/>
</dbReference>
<protein>
    <submittedName>
        <fullName evidence="5">Replication initiation protein RepC</fullName>
    </submittedName>
</protein>
<feature type="compositionally biased region" description="Basic and acidic residues" evidence="2">
    <location>
        <begin position="269"/>
        <end position="284"/>
    </location>
</feature>
<evidence type="ECO:0000259" key="4">
    <source>
        <dbReference type="Pfam" id="PF11800"/>
    </source>
</evidence>
<dbReference type="InterPro" id="IPR005090">
    <property type="entry name" value="RepC_N"/>
</dbReference>
<evidence type="ECO:0000256" key="2">
    <source>
        <dbReference type="SAM" id="MobiDB-lite"/>
    </source>
</evidence>
<feature type="region of interest" description="Disordered" evidence="2">
    <location>
        <begin position="250"/>
        <end position="305"/>
    </location>
</feature>
<dbReference type="AlphaFoldDB" id="A0A2U2DLQ1"/>
<keyword evidence="1" id="KW-0175">Coiled coil</keyword>
<dbReference type="OrthoDB" id="7488837at2"/>
<feature type="compositionally biased region" description="Polar residues" evidence="2">
    <location>
        <begin position="250"/>
        <end position="268"/>
    </location>
</feature>
<comment type="caution">
    <text evidence="5">The sequence shown here is derived from an EMBL/GenBank/DDBJ whole genome shotgun (WGS) entry which is preliminary data.</text>
</comment>
<dbReference type="InterPro" id="IPR036390">
    <property type="entry name" value="WH_DNA-bd_sf"/>
</dbReference>
<keyword evidence="6" id="KW-1185">Reference proteome</keyword>
<dbReference type="NCBIfam" id="NF010396">
    <property type="entry name" value="PRK13824.1"/>
    <property type="match status" value="1"/>
</dbReference>
<feature type="domain" description="Plasmid replication protein C C-terminal" evidence="4">
    <location>
        <begin position="316"/>
        <end position="416"/>
    </location>
</feature>
<evidence type="ECO:0000256" key="1">
    <source>
        <dbReference type="SAM" id="Coils"/>
    </source>
</evidence>
<evidence type="ECO:0000313" key="5">
    <source>
        <dbReference type="EMBL" id="PWE54222.1"/>
    </source>
</evidence>
<evidence type="ECO:0000259" key="3">
    <source>
        <dbReference type="Pfam" id="PF03428"/>
    </source>
</evidence>
<evidence type="ECO:0000313" key="6">
    <source>
        <dbReference type="Proteomes" id="UP000245252"/>
    </source>
</evidence>
<name>A0A2U2DLQ1_9HYPH</name>
<dbReference type="EMBL" id="QFBC01000011">
    <property type="protein sequence ID" value="PWE54222.1"/>
    <property type="molecule type" value="Genomic_DNA"/>
</dbReference>
<dbReference type="SUPFAM" id="SSF46785">
    <property type="entry name" value="Winged helix' DNA-binding domain"/>
    <property type="match status" value="1"/>
</dbReference>
<dbReference type="RefSeq" id="WP_109460246.1">
    <property type="nucleotide sequence ID" value="NZ_QFBC01000011.1"/>
</dbReference>
<feature type="domain" description="Plasmid replication protein C N-terminal" evidence="3">
    <location>
        <begin position="13"/>
        <end position="186"/>
    </location>
</feature>
<proteinExistence type="predicted"/>
<gene>
    <name evidence="5" type="ORF">DEM27_21180</name>
</gene>
<reference evidence="5 6" key="1">
    <citation type="submission" date="2018-05" db="EMBL/GenBank/DDBJ databases">
        <title>The draft genome of strain NS-104.</title>
        <authorList>
            <person name="Hang P."/>
            <person name="Jiang J."/>
        </authorList>
    </citation>
    <scope>NUCLEOTIDE SEQUENCE [LARGE SCALE GENOMIC DNA]</scope>
    <source>
        <strain evidence="5 6">NS-104</strain>
    </source>
</reference>
<dbReference type="NCBIfam" id="NF040974">
    <property type="entry name" value="RepABC_RepC"/>
    <property type="match status" value="1"/>
</dbReference>
<accession>A0A2U2DLQ1</accession>